<evidence type="ECO:0000313" key="2">
    <source>
        <dbReference type="EMBL" id="CCX14358.1"/>
    </source>
</evidence>
<feature type="region of interest" description="Disordered" evidence="1">
    <location>
        <begin position="17"/>
        <end position="51"/>
    </location>
</feature>
<organism evidence="2 3">
    <name type="scientific">Pyronema omphalodes (strain CBS 100304)</name>
    <name type="common">Pyronema confluens</name>
    <dbReference type="NCBI Taxonomy" id="1076935"/>
    <lineage>
        <taxon>Eukaryota</taxon>
        <taxon>Fungi</taxon>
        <taxon>Dikarya</taxon>
        <taxon>Ascomycota</taxon>
        <taxon>Pezizomycotina</taxon>
        <taxon>Pezizomycetes</taxon>
        <taxon>Pezizales</taxon>
        <taxon>Pyronemataceae</taxon>
        <taxon>Pyronema</taxon>
    </lineage>
</organism>
<keyword evidence="3" id="KW-1185">Reference proteome</keyword>
<dbReference type="Proteomes" id="UP000018144">
    <property type="component" value="Unassembled WGS sequence"/>
</dbReference>
<dbReference type="AlphaFoldDB" id="U4LLY4"/>
<dbReference type="OrthoDB" id="10391363at2759"/>
<sequence>MNPLLDYRVPTQYFFNLNSEDPNPESHAPPASGTYLNGSNNPYADHLLSSSSSSTASSTAIMSTSPTQTSPVNDDADYHAIAAGLGFEIPAAQIPETDVAFGTLSPRIHYVSTLGEQFLSDDESGVSEHTPVPLTSENLKAVTLALDKNKRAQEKEMELKAAVESALGGASVGTRQLAASKKSSMSVEGKFGAAVDKIIEKEAATQVTQQQGQASKPVAALESIVKKKRAKGLWNRTIKQLKKKEEGA</sequence>
<evidence type="ECO:0000313" key="3">
    <source>
        <dbReference type="Proteomes" id="UP000018144"/>
    </source>
</evidence>
<name>U4LLY4_PYROM</name>
<evidence type="ECO:0000256" key="1">
    <source>
        <dbReference type="SAM" id="MobiDB-lite"/>
    </source>
</evidence>
<dbReference type="EMBL" id="HF935952">
    <property type="protein sequence ID" value="CCX14358.1"/>
    <property type="molecule type" value="Genomic_DNA"/>
</dbReference>
<protein>
    <submittedName>
        <fullName evidence="2">Uncharacterized protein</fullName>
    </submittedName>
</protein>
<reference evidence="2 3" key="1">
    <citation type="journal article" date="2013" name="PLoS Genet.">
        <title>The genome and development-dependent transcriptomes of Pyronema confluens: a window into fungal evolution.</title>
        <authorList>
            <person name="Traeger S."/>
            <person name="Altegoer F."/>
            <person name="Freitag M."/>
            <person name="Gabaldon T."/>
            <person name="Kempken F."/>
            <person name="Kumar A."/>
            <person name="Marcet-Houben M."/>
            <person name="Poggeler S."/>
            <person name="Stajich J.E."/>
            <person name="Nowrousian M."/>
        </authorList>
    </citation>
    <scope>NUCLEOTIDE SEQUENCE [LARGE SCALE GENOMIC DNA]</scope>
    <source>
        <strain evidence="3">CBS 100304</strain>
        <tissue evidence="2">Vegetative mycelium</tissue>
    </source>
</reference>
<accession>U4LLY4</accession>
<gene>
    <name evidence="2" type="ORF">PCON_13951</name>
</gene>
<proteinExistence type="predicted"/>